<dbReference type="CDD" id="cd00082">
    <property type="entry name" value="HisKA"/>
    <property type="match status" value="1"/>
</dbReference>
<dbReference type="InterPro" id="IPR003594">
    <property type="entry name" value="HATPase_dom"/>
</dbReference>
<evidence type="ECO:0000313" key="8">
    <source>
        <dbReference type="Proteomes" id="UP001260715"/>
    </source>
</evidence>
<dbReference type="SMART" id="SM00387">
    <property type="entry name" value="HATPase_c"/>
    <property type="match status" value="1"/>
</dbReference>
<dbReference type="PANTHER" id="PTHR43065">
    <property type="entry name" value="SENSOR HISTIDINE KINASE"/>
    <property type="match status" value="1"/>
</dbReference>
<evidence type="ECO:0000259" key="5">
    <source>
        <dbReference type="PROSITE" id="PS50112"/>
    </source>
</evidence>
<evidence type="ECO:0000256" key="1">
    <source>
        <dbReference type="ARBA" id="ARBA00000085"/>
    </source>
</evidence>
<evidence type="ECO:0000313" key="7">
    <source>
        <dbReference type="EMBL" id="MDR6583263.1"/>
    </source>
</evidence>
<dbReference type="InterPro" id="IPR001610">
    <property type="entry name" value="PAC"/>
</dbReference>
<gene>
    <name evidence="7" type="ORF">J2W50_001461</name>
</gene>
<dbReference type="EC" id="2.7.13.3" evidence="2"/>
<dbReference type="SUPFAM" id="SSF55785">
    <property type="entry name" value="PYP-like sensor domain (PAS domain)"/>
    <property type="match status" value="1"/>
</dbReference>
<dbReference type="InterPro" id="IPR036890">
    <property type="entry name" value="HATPase_C_sf"/>
</dbReference>
<dbReference type="PROSITE" id="PS50112">
    <property type="entry name" value="PAS"/>
    <property type="match status" value="1"/>
</dbReference>
<dbReference type="Gene3D" id="1.10.287.130">
    <property type="match status" value="1"/>
</dbReference>
<dbReference type="Pfam" id="PF02518">
    <property type="entry name" value="HATPase_c"/>
    <property type="match status" value="1"/>
</dbReference>
<dbReference type="PRINTS" id="PR00344">
    <property type="entry name" value="BCTRLSENSOR"/>
</dbReference>
<protein>
    <recommendedName>
        <fullName evidence="2">histidine kinase</fullName>
        <ecNumber evidence="2">2.7.13.3</ecNumber>
    </recommendedName>
</protein>
<dbReference type="SMART" id="SM00086">
    <property type="entry name" value="PAC"/>
    <property type="match status" value="1"/>
</dbReference>
<dbReference type="InterPro" id="IPR000014">
    <property type="entry name" value="PAS"/>
</dbReference>
<dbReference type="SMART" id="SM00388">
    <property type="entry name" value="HisKA"/>
    <property type="match status" value="1"/>
</dbReference>
<name>A0ABU1PDM0_9BURK</name>
<evidence type="ECO:0000256" key="2">
    <source>
        <dbReference type="ARBA" id="ARBA00012438"/>
    </source>
</evidence>
<evidence type="ECO:0000259" key="4">
    <source>
        <dbReference type="PROSITE" id="PS50109"/>
    </source>
</evidence>
<proteinExistence type="predicted"/>
<comment type="catalytic activity">
    <reaction evidence="1">
        <text>ATP + protein L-histidine = ADP + protein N-phospho-L-histidine.</text>
        <dbReference type="EC" id="2.7.13.3"/>
    </reaction>
</comment>
<dbReference type="InterPro" id="IPR013655">
    <property type="entry name" value="PAS_fold_3"/>
</dbReference>
<dbReference type="Gene3D" id="3.30.450.20">
    <property type="entry name" value="PAS domain"/>
    <property type="match status" value="1"/>
</dbReference>
<evidence type="ECO:0000259" key="6">
    <source>
        <dbReference type="PROSITE" id="PS50113"/>
    </source>
</evidence>
<reference evidence="7 8" key="1">
    <citation type="submission" date="2023-07" db="EMBL/GenBank/DDBJ databases">
        <title>Sorghum-associated microbial communities from plants grown in Nebraska, USA.</title>
        <authorList>
            <person name="Schachtman D."/>
        </authorList>
    </citation>
    <scope>NUCLEOTIDE SEQUENCE [LARGE SCALE GENOMIC DNA]</scope>
    <source>
        <strain evidence="7 8">596</strain>
    </source>
</reference>
<feature type="domain" description="PAC" evidence="6">
    <location>
        <begin position="115"/>
        <end position="167"/>
    </location>
</feature>
<dbReference type="EMBL" id="JAVDSJ010000002">
    <property type="protein sequence ID" value="MDR6583263.1"/>
    <property type="molecule type" value="Genomic_DNA"/>
</dbReference>
<organism evidence="7 8">
    <name type="scientific">Herbaspirillum frisingense</name>
    <dbReference type="NCBI Taxonomy" id="92645"/>
    <lineage>
        <taxon>Bacteria</taxon>
        <taxon>Pseudomonadati</taxon>
        <taxon>Pseudomonadota</taxon>
        <taxon>Betaproteobacteria</taxon>
        <taxon>Burkholderiales</taxon>
        <taxon>Oxalobacteraceae</taxon>
        <taxon>Herbaspirillum</taxon>
    </lineage>
</organism>
<keyword evidence="3" id="KW-0597">Phosphoprotein</keyword>
<dbReference type="InterPro" id="IPR003661">
    <property type="entry name" value="HisK_dim/P_dom"/>
</dbReference>
<dbReference type="Pfam" id="PF08447">
    <property type="entry name" value="PAS_3"/>
    <property type="match status" value="1"/>
</dbReference>
<comment type="caution">
    <text evidence="7">The sequence shown here is derived from an EMBL/GenBank/DDBJ whole genome shotgun (WGS) entry which is preliminary data.</text>
</comment>
<evidence type="ECO:0000256" key="3">
    <source>
        <dbReference type="ARBA" id="ARBA00022553"/>
    </source>
</evidence>
<dbReference type="SUPFAM" id="SSF55874">
    <property type="entry name" value="ATPase domain of HSP90 chaperone/DNA topoisomerase II/histidine kinase"/>
    <property type="match status" value="1"/>
</dbReference>
<dbReference type="SMART" id="SM00091">
    <property type="entry name" value="PAS"/>
    <property type="match status" value="1"/>
</dbReference>
<feature type="domain" description="Histidine kinase" evidence="4">
    <location>
        <begin position="201"/>
        <end position="445"/>
    </location>
</feature>
<dbReference type="Proteomes" id="UP001260715">
    <property type="component" value="Unassembled WGS sequence"/>
</dbReference>
<dbReference type="PROSITE" id="PS50113">
    <property type="entry name" value="PAC"/>
    <property type="match status" value="1"/>
</dbReference>
<dbReference type="CDD" id="cd00130">
    <property type="entry name" value="PAS"/>
    <property type="match status" value="1"/>
</dbReference>
<dbReference type="InterPro" id="IPR000700">
    <property type="entry name" value="PAS-assoc_C"/>
</dbReference>
<accession>A0ABU1PDM0</accession>
<sequence length="471" mass="51599">MREAIMGHCDALVPREYSSPRMDDGMLTEAPDMRALLKANARYRHIIGNTPAIIYSSVPSGDFRLTFVSENASRVLGYEPQEMLDDSNFWFNHIHPDDTAAIFSSLAMLFVEDQKIYEYRFRASDGRYLWMHDTLRLIRDQAGTPLEVIGLMTDISGRKEMEDTLQRQAEEQGKLIDQLGMAQAQLMQSEKLASIGQLAAGVAHEINNPIGFVAANLNTLGNYVATLLEGIKLYQCVVGGALPASVAQSELQGFEQRADLQYLSQDVTELLSESNEGLQRVKNIVQSLKDFSRTGESNWQMADLHRGLDSTLNIANNELKYKVTVVKQYGELPMVRCLASELNQVFMNLLVNAAQAISDKGVVTLRTERCGDRVAISISDTGHGIAPEHINRIFEPFFTTKPVGSGTGLGLSLSYGIIKKHGGDIHVSSAPGRGTTFRIEMPIDPAGLTDRAGAAGIAETTGATAKRGEAS</sequence>
<dbReference type="InterPro" id="IPR004358">
    <property type="entry name" value="Sig_transdc_His_kin-like_C"/>
</dbReference>
<dbReference type="PANTHER" id="PTHR43065:SF50">
    <property type="entry name" value="HISTIDINE KINASE"/>
    <property type="match status" value="1"/>
</dbReference>
<keyword evidence="8" id="KW-1185">Reference proteome</keyword>
<dbReference type="PROSITE" id="PS50109">
    <property type="entry name" value="HIS_KIN"/>
    <property type="match status" value="1"/>
</dbReference>
<dbReference type="InterPro" id="IPR035965">
    <property type="entry name" value="PAS-like_dom_sf"/>
</dbReference>
<dbReference type="NCBIfam" id="TIGR00229">
    <property type="entry name" value="sensory_box"/>
    <property type="match status" value="1"/>
</dbReference>
<dbReference type="InterPro" id="IPR005467">
    <property type="entry name" value="His_kinase_dom"/>
</dbReference>
<feature type="domain" description="PAS" evidence="5">
    <location>
        <begin position="39"/>
        <end position="113"/>
    </location>
</feature>
<dbReference type="Gene3D" id="3.30.565.10">
    <property type="entry name" value="Histidine kinase-like ATPase, C-terminal domain"/>
    <property type="match status" value="1"/>
</dbReference>